<name>A0A3B8GHF4_9ACTN</name>
<evidence type="ECO:0000256" key="4">
    <source>
        <dbReference type="RuleBase" id="RU000363"/>
    </source>
</evidence>
<sequence>MVSRSALPSGRAGPENSGMTISLVTGANKGIGFQIARGIGGTVLVGARDDTRGRAAETALREAGADAHHLRLDVTDQDTIDAAVKWVADTYGSLDVLVNNAGCPALDWDVPPSEVSLDAVRRTYDTNVVGVIAVTNAFLPLLREAPAARIVNVSSRLASLTLGADENSPVSRVNLLAYNSSKAALNSITQAYAKELRETPVKVNAVNPGFCATDMAAGMARYGKGMRTAEEGARPVIAAALLTADGPTGAFFDESGPLPW</sequence>
<evidence type="ECO:0000313" key="5">
    <source>
        <dbReference type="EMBL" id="BBE36453.1"/>
    </source>
</evidence>
<evidence type="ECO:0000256" key="1">
    <source>
        <dbReference type="ARBA" id="ARBA00006484"/>
    </source>
</evidence>
<dbReference type="InterPro" id="IPR045313">
    <property type="entry name" value="CBR1-like"/>
</dbReference>
<dbReference type="GO" id="GO:0016616">
    <property type="term" value="F:oxidoreductase activity, acting on the CH-OH group of donors, NAD or NADP as acceptor"/>
    <property type="evidence" value="ECO:0007669"/>
    <property type="project" value="InterPro"/>
</dbReference>
<evidence type="ECO:0000256" key="3">
    <source>
        <dbReference type="ARBA" id="ARBA00023002"/>
    </source>
</evidence>
<accession>A0A3B8GHF4</accession>
<reference evidence="5" key="1">
    <citation type="journal article" date="2018" name="ACS Chem. Biol.">
        <title>Discovery of an Antibacterial Isoindolinone-Containing Tetracyclic Polyketide by Cryptic Gene Activation and Characterization of Its Biosynthetic Gene Cluster.</title>
        <authorList>
            <person name="Thong W.L."/>
            <person name="Shin-ya K."/>
            <person name="Nishiyama M."/>
            <person name="Kuzuyama T."/>
        </authorList>
    </citation>
    <scope>NUCLEOTIDE SEQUENCE</scope>
    <source>
        <strain evidence="5">SoC090715LN-16</strain>
    </source>
</reference>
<gene>
    <name evidence="5" type="primary">idmB5</name>
</gene>
<dbReference type="PANTHER" id="PTHR43490:SF99">
    <property type="entry name" value="SHORT-CHAIN DEHYDROGENASE_REDUCTASE"/>
    <property type="match status" value="1"/>
</dbReference>
<dbReference type="Gene3D" id="3.40.50.720">
    <property type="entry name" value="NAD(P)-binding Rossmann-like Domain"/>
    <property type="match status" value="1"/>
</dbReference>
<dbReference type="PANTHER" id="PTHR43490">
    <property type="entry name" value="(+)-NEOMENTHOL DEHYDROGENASE"/>
    <property type="match status" value="1"/>
</dbReference>
<dbReference type="Pfam" id="PF00106">
    <property type="entry name" value="adh_short"/>
    <property type="match status" value="1"/>
</dbReference>
<dbReference type="AlphaFoldDB" id="A0A3B8GHF4"/>
<protein>
    <submittedName>
        <fullName evidence="5">Dehydrogenase</fullName>
    </submittedName>
</protein>
<dbReference type="EMBL" id="LC386909">
    <property type="protein sequence ID" value="BBE36453.1"/>
    <property type="molecule type" value="Genomic_DNA"/>
</dbReference>
<dbReference type="SUPFAM" id="SSF51735">
    <property type="entry name" value="NAD(P)-binding Rossmann-fold domains"/>
    <property type="match status" value="1"/>
</dbReference>
<organism evidence="5">
    <name type="scientific">Streptomyces sp. SoC090715LN-16</name>
    <dbReference type="NCBI Taxonomy" id="1898658"/>
    <lineage>
        <taxon>Bacteria</taxon>
        <taxon>Bacillati</taxon>
        <taxon>Actinomycetota</taxon>
        <taxon>Actinomycetes</taxon>
        <taxon>Kitasatosporales</taxon>
        <taxon>Streptomycetaceae</taxon>
        <taxon>Streptomyces</taxon>
    </lineage>
</organism>
<keyword evidence="3" id="KW-0560">Oxidoreductase</keyword>
<comment type="similarity">
    <text evidence="1 4">Belongs to the short-chain dehydrogenases/reductases (SDR) family.</text>
</comment>
<dbReference type="InterPro" id="IPR036291">
    <property type="entry name" value="NAD(P)-bd_dom_sf"/>
</dbReference>
<evidence type="ECO:0000256" key="2">
    <source>
        <dbReference type="ARBA" id="ARBA00022857"/>
    </source>
</evidence>
<dbReference type="PRINTS" id="PR00080">
    <property type="entry name" value="SDRFAMILY"/>
</dbReference>
<dbReference type="CDD" id="cd05324">
    <property type="entry name" value="carb_red_PTCR-like_SDR_c"/>
    <property type="match status" value="1"/>
</dbReference>
<dbReference type="PRINTS" id="PR00081">
    <property type="entry name" value="GDHRDH"/>
</dbReference>
<dbReference type="PROSITE" id="PS00061">
    <property type="entry name" value="ADH_SHORT"/>
    <property type="match status" value="1"/>
</dbReference>
<dbReference type="InterPro" id="IPR020904">
    <property type="entry name" value="Sc_DH/Rdtase_CS"/>
</dbReference>
<proteinExistence type="inferred from homology"/>
<dbReference type="InterPro" id="IPR002347">
    <property type="entry name" value="SDR_fam"/>
</dbReference>
<keyword evidence="2" id="KW-0521">NADP</keyword>